<dbReference type="InterPro" id="IPR032675">
    <property type="entry name" value="LRR_dom_sf"/>
</dbReference>
<dbReference type="InterPro" id="IPR036047">
    <property type="entry name" value="F-box-like_dom_sf"/>
</dbReference>
<evidence type="ECO:0000313" key="4">
    <source>
        <dbReference type="Proteomes" id="UP000038830"/>
    </source>
</evidence>
<dbReference type="Proteomes" id="UP000038830">
    <property type="component" value="Unassembled WGS sequence"/>
</dbReference>
<dbReference type="GO" id="GO:0031146">
    <property type="term" value="P:SCF-dependent proteasomal ubiquitin-dependent protein catabolic process"/>
    <property type="evidence" value="ECO:0007669"/>
    <property type="project" value="TreeGrafter"/>
</dbReference>
<feature type="region of interest" description="Disordered" evidence="1">
    <location>
        <begin position="1"/>
        <end position="49"/>
    </location>
</feature>
<dbReference type="InterPro" id="IPR006553">
    <property type="entry name" value="Leu-rich_rpt_Cys-con_subtyp"/>
</dbReference>
<protein>
    <submittedName>
        <fullName evidence="3">GRR1 protein</fullName>
    </submittedName>
</protein>
<dbReference type="Pfam" id="PF12937">
    <property type="entry name" value="F-box-like"/>
    <property type="match status" value="1"/>
</dbReference>
<proteinExistence type="predicted"/>
<dbReference type="GO" id="GO:0019005">
    <property type="term" value="C:SCF ubiquitin ligase complex"/>
    <property type="evidence" value="ECO:0007669"/>
    <property type="project" value="TreeGrafter"/>
</dbReference>
<feature type="domain" description="F-box" evidence="2">
    <location>
        <begin position="100"/>
        <end position="146"/>
    </location>
</feature>
<gene>
    <name evidence="3" type="primary">GRR1</name>
    <name evidence="3" type="ORF">BN1211_3419</name>
</gene>
<dbReference type="Pfam" id="PF25372">
    <property type="entry name" value="DUF7885"/>
    <property type="match status" value="1"/>
</dbReference>
<organism evidence="3 4">
    <name type="scientific">Cyberlindnera jadinii (strain ATCC 18201 / CBS 1600 / BCRC 20928 / JCM 3617 / NBRC 0987 / NRRL Y-1542)</name>
    <name type="common">Torula yeast</name>
    <name type="synonym">Candida utilis</name>
    <dbReference type="NCBI Taxonomy" id="983966"/>
    <lineage>
        <taxon>Eukaryota</taxon>
        <taxon>Fungi</taxon>
        <taxon>Dikarya</taxon>
        <taxon>Ascomycota</taxon>
        <taxon>Saccharomycotina</taxon>
        <taxon>Saccharomycetes</taxon>
        <taxon>Phaffomycetales</taxon>
        <taxon>Phaffomycetaceae</taxon>
        <taxon>Cyberlindnera</taxon>
    </lineage>
</organism>
<feature type="compositionally biased region" description="Low complexity" evidence="1">
    <location>
        <begin position="10"/>
        <end position="34"/>
    </location>
</feature>
<dbReference type="PROSITE" id="PS50181">
    <property type="entry name" value="FBOX"/>
    <property type="match status" value="1"/>
</dbReference>
<dbReference type="SUPFAM" id="SSF52047">
    <property type="entry name" value="RNI-like"/>
    <property type="match status" value="1"/>
</dbReference>
<evidence type="ECO:0000313" key="3">
    <source>
        <dbReference type="EMBL" id="CEP22946.1"/>
    </source>
</evidence>
<dbReference type="Gene3D" id="3.80.10.10">
    <property type="entry name" value="Ribonuclease Inhibitor"/>
    <property type="match status" value="2"/>
</dbReference>
<reference evidence="4" key="1">
    <citation type="journal article" date="2015" name="J. Biotechnol.">
        <title>The structure of the Cyberlindnera jadinii genome and its relation to Candida utilis analyzed by the occurrence of single nucleotide polymorphisms.</title>
        <authorList>
            <person name="Rupp O."/>
            <person name="Brinkrolf K."/>
            <person name="Buerth C."/>
            <person name="Kunigo M."/>
            <person name="Schneider J."/>
            <person name="Jaenicke S."/>
            <person name="Goesmann A."/>
            <person name="Puehler A."/>
            <person name="Jaeger K.-E."/>
            <person name="Ernst J.F."/>
        </authorList>
    </citation>
    <scope>NUCLEOTIDE SEQUENCE [LARGE SCALE GENOMIC DNA]</scope>
    <source>
        <strain evidence="4">ATCC 18201 / CBS 1600 / BCRC 20928 / JCM 3617 / NBRC 0987 / NRRL Y-1542</strain>
    </source>
</reference>
<dbReference type="SUPFAM" id="SSF81383">
    <property type="entry name" value="F-box domain"/>
    <property type="match status" value="1"/>
</dbReference>
<dbReference type="InterPro" id="IPR001810">
    <property type="entry name" value="F-box_dom"/>
</dbReference>
<dbReference type="SMART" id="SM00367">
    <property type="entry name" value="LRR_CC"/>
    <property type="match status" value="10"/>
</dbReference>
<evidence type="ECO:0000259" key="2">
    <source>
        <dbReference type="PROSITE" id="PS50181"/>
    </source>
</evidence>
<dbReference type="InterPro" id="IPR057207">
    <property type="entry name" value="FBXL15_LRR"/>
</dbReference>
<dbReference type="EMBL" id="CDQK01000004">
    <property type="protein sequence ID" value="CEP22946.1"/>
    <property type="molecule type" value="Genomic_DNA"/>
</dbReference>
<dbReference type="AlphaFoldDB" id="A0A0H5C4M6"/>
<evidence type="ECO:0000256" key="1">
    <source>
        <dbReference type="SAM" id="MobiDB-lite"/>
    </source>
</evidence>
<feature type="compositionally biased region" description="Basic residues" evidence="1">
    <location>
        <begin position="40"/>
        <end position="49"/>
    </location>
</feature>
<dbReference type="PANTHER" id="PTHR13318">
    <property type="entry name" value="PARTNER OF PAIRED, ISOFORM B-RELATED"/>
    <property type="match status" value="1"/>
</dbReference>
<sequence>MDSDNENSVASSASSLQAPAPLPQQQQQQQQQQPHFHYQGSRHGHRHTRRHFGDELDVALMDDDIDMQSDGSDFNINTTDLTLNNGLNGTLHEGEPMAELGPIRKIPTEVLLLIFSQISHKSELVPLLRVCKRWSNLIVELLWFRPSLMTSRAMSGLQQVMSMNPNETYWNYRPFIRRLNLSFIYERVDSDFLNLFEGCYNLERLTLVNCSRLSSESICNVLQNCSKLQSIDMTGVKSIDDDIFEALGQNCPRLQGLYAPGCKSVTRRGISAIYNSCPMLKRMKLSDNLSLTDEDLWCFVNNCKSLIEVDVHNCVNLTNDSLITLFVGLEQLREFRISQNMNVTDQLFRSIPEDAQFDRLRIIDFTGCTQITDQSVERIVQAAPRLRNVVLSKCTMVTDSSLRSLARLGKNLHYVHLGHCTHITDLGIIILARSCHRLQYIDLACCQQLTNNSLIELAHLARLRRIGLVKCLNITDLGIHNFVIRRGHDDTLERVHLSYCTNLGLSPILDLLRACPRLTHLSLTGIRAFLRPDILCYCREPPSDFNEHQRALFCVFSGQGVRKLREFLINLYETRPEEFNSTRLIDGQPLVNLVAGIPIRGFPVQIPPQQAQGQQQRQQQQDNFHAGLMDRARRQLGDNGLFNGFGIGVPMNNNNNNIAEVQGDGQGQVQQARVEANQDVVMEANVDADVDVVEVDSE</sequence>
<name>A0A0H5C4M6_CYBJN</name>
<accession>A0A0H5C4M6</accession>